<protein>
    <submittedName>
        <fullName evidence="1">Uncharacterized protein</fullName>
    </submittedName>
</protein>
<reference evidence="1 2" key="1">
    <citation type="journal article" date="2017" name="Nat. Commun.">
        <title>In situ click chemistry generation of cyclooxygenase-2 inhibitors.</title>
        <authorList>
            <person name="Bhardwaj A."/>
            <person name="Kaur J."/>
            <person name="Wuest M."/>
            <person name="Wuest F."/>
        </authorList>
    </citation>
    <scope>NUCLEOTIDE SEQUENCE [LARGE SCALE GENOMIC DNA]</scope>
    <source>
        <strain evidence="1">S2_012_000_R3_94</strain>
    </source>
</reference>
<dbReference type="AlphaFoldDB" id="A0A533I7A2"/>
<dbReference type="Proteomes" id="UP000315344">
    <property type="component" value="Unassembled WGS sequence"/>
</dbReference>
<evidence type="ECO:0000313" key="1">
    <source>
        <dbReference type="EMBL" id="TKW67366.1"/>
    </source>
</evidence>
<evidence type="ECO:0000313" key="2">
    <source>
        <dbReference type="Proteomes" id="UP000315344"/>
    </source>
</evidence>
<organism evidence="1 2">
    <name type="scientific">Paracoccus denitrificans</name>
    <dbReference type="NCBI Taxonomy" id="266"/>
    <lineage>
        <taxon>Bacteria</taxon>
        <taxon>Pseudomonadati</taxon>
        <taxon>Pseudomonadota</taxon>
        <taxon>Alphaproteobacteria</taxon>
        <taxon>Rhodobacterales</taxon>
        <taxon>Paracoccaceae</taxon>
        <taxon>Paracoccus</taxon>
    </lineage>
</organism>
<comment type="caution">
    <text evidence="1">The sequence shown here is derived from an EMBL/GenBank/DDBJ whole genome shotgun (WGS) entry which is preliminary data.</text>
</comment>
<gene>
    <name evidence="1" type="ORF">DI616_06880</name>
</gene>
<name>A0A533I7A2_PARDE</name>
<sequence>MLLILVIIRTMIGFDVAAPEKHAVPAETAAFEVTECSPQTRALLLARIRSDFAPSLKDTGIEQAYCIDPFGFQAPEAEIELLSAGQAVDPGMPRMDGQGGEAAWLLRNAFNDRPALQPARVTDWFMRFSGDNSYQAVAIYPDGRSAVIYYRD</sequence>
<dbReference type="EMBL" id="VAFL01000004">
    <property type="protein sequence ID" value="TKW67366.1"/>
    <property type="molecule type" value="Genomic_DNA"/>
</dbReference>
<proteinExistence type="predicted"/>
<accession>A0A533I7A2</accession>